<dbReference type="EMBL" id="JAYDYW010000016">
    <property type="protein sequence ID" value="MEE1675927.1"/>
    <property type="molecule type" value="Genomic_DNA"/>
</dbReference>
<gene>
    <name evidence="1" type="ORF">SNR37_001254</name>
</gene>
<dbReference type="RefSeq" id="WP_329776691.1">
    <property type="nucleotide sequence ID" value="NZ_JAYDYW010000016.1"/>
</dbReference>
<name>A0ABU7G929_9ALTE</name>
<keyword evidence="2" id="KW-1185">Reference proteome</keyword>
<comment type="caution">
    <text evidence="1">The sequence shown here is derived from an EMBL/GenBank/DDBJ whole genome shotgun (WGS) entry which is preliminary data.</text>
</comment>
<protein>
    <submittedName>
        <fullName evidence="1">Uncharacterized protein</fullName>
    </submittedName>
</protein>
<accession>A0ABU7G929</accession>
<evidence type="ECO:0000313" key="2">
    <source>
        <dbReference type="Proteomes" id="UP001310248"/>
    </source>
</evidence>
<sequence length="40" mass="4746">MNNQDLLALSKSSDFSQFTVKKNLAEIWFKRDVELLYPKQ</sequence>
<evidence type="ECO:0000313" key="1">
    <source>
        <dbReference type="EMBL" id="MEE1675927.1"/>
    </source>
</evidence>
<reference evidence="2" key="1">
    <citation type="submission" date="2023-07" db="EMBL/GenBank/DDBJ databases">
        <title>Draft genome sequence of Agarivorans aestuarii strain ZMCS4, a CAZymes producing bacteria isolated from the marine brown algae Clodostephus spongiosus.</title>
        <authorList>
            <person name="Lorente B."/>
            <person name="Cabral C."/>
            <person name="Frias J."/>
            <person name="Faria J."/>
            <person name="Toubarro D."/>
        </authorList>
    </citation>
    <scope>NUCLEOTIDE SEQUENCE [LARGE SCALE GENOMIC DNA]</scope>
    <source>
        <strain evidence="2">ZMCS4</strain>
    </source>
</reference>
<organism evidence="1 2">
    <name type="scientific">Agarivorans aestuarii</name>
    <dbReference type="NCBI Taxonomy" id="1563703"/>
    <lineage>
        <taxon>Bacteria</taxon>
        <taxon>Pseudomonadati</taxon>
        <taxon>Pseudomonadota</taxon>
        <taxon>Gammaproteobacteria</taxon>
        <taxon>Alteromonadales</taxon>
        <taxon>Alteromonadaceae</taxon>
        <taxon>Agarivorans</taxon>
    </lineage>
</organism>
<proteinExistence type="predicted"/>
<dbReference type="Proteomes" id="UP001310248">
    <property type="component" value="Unassembled WGS sequence"/>
</dbReference>